<evidence type="ECO:0000313" key="2">
    <source>
        <dbReference type="Proteomes" id="UP001171111"/>
    </source>
</evidence>
<keyword evidence="2" id="KW-1185">Reference proteome</keyword>
<sequence>MKLLKSIYCEQFKGDCGSCKHDFGLEKKDFDTLFKCGGLVYMREIITSIYEIKNKVNSMLEEQKKEFNGGKVALVHFQAHPNAPFKLVMDIMEIVGECLGDDVDIFCGLDADSKCVPDYLTFGIMIGGIMR</sequence>
<protein>
    <submittedName>
        <fullName evidence="1">Uncharacterized protein</fullName>
    </submittedName>
</protein>
<accession>A0ABT8TCU6</accession>
<reference evidence="1 2" key="1">
    <citation type="submission" date="2023-06" db="EMBL/GenBank/DDBJ databases">
        <title>Campylobacter magnum sp. nov., isolated from cecal contents of domestic pigs (Sus scrofa domesticus).</title>
        <authorList>
            <person name="Papic B."/>
            <person name="Gruntar I."/>
        </authorList>
    </citation>
    <scope>NUCLEOTIDE SEQUENCE [LARGE SCALE GENOMIC DNA]</scope>
    <source>
        <strain evidence="2">34484-21</strain>
    </source>
</reference>
<dbReference type="EMBL" id="JAULJQ010000014">
    <property type="protein sequence ID" value="MDO2410096.1"/>
    <property type="molecule type" value="Genomic_DNA"/>
</dbReference>
<organism evidence="1 2">
    <name type="scientific">Campylobacter magnus</name>
    <dbReference type="NCBI Taxonomy" id="3026462"/>
    <lineage>
        <taxon>Bacteria</taxon>
        <taxon>Pseudomonadati</taxon>
        <taxon>Campylobacterota</taxon>
        <taxon>Epsilonproteobacteria</taxon>
        <taxon>Campylobacterales</taxon>
        <taxon>Campylobacteraceae</taxon>
        <taxon>Campylobacter</taxon>
    </lineage>
</organism>
<name>A0ABT8TCU6_9BACT</name>
<proteinExistence type="predicted"/>
<evidence type="ECO:0000313" key="1">
    <source>
        <dbReference type="EMBL" id="MDO2410096.1"/>
    </source>
</evidence>
<gene>
    <name evidence="1" type="ORF">Q2362_08370</name>
</gene>
<comment type="caution">
    <text evidence="1">The sequence shown here is derived from an EMBL/GenBank/DDBJ whole genome shotgun (WGS) entry which is preliminary data.</text>
</comment>
<dbReference type="RefSeq" id="WP_273929975.1">
    <property type="nucleotide sequence ID" value="NZ_JAQSLL010000001.1"/>
</dbReference>
<dbReference type="Proteomes" id="UP001171111">
    <property type="component" value="Unassembled WGS sequence"/>
</dbReference>